<dbReference type="EMBL" id="CP002047">
    <property type="protein sequence ID" value="ADI08433.1"/>
    <property type="molecule type" value="Genomic_DNA"/>
</dbReference>
<gene>
    <name evidence="1" type="ordered locus">SBI_05313</name>
</gene>
<dbReference type="STRING" id="749414.SBI_05313"/>
<proteinExistence type="predicted"/>
<reference evidence="1 2" key="1">
    <citation type="journal article" date="2010" name="J. Bacteriol.">
        <title>Genome sequence of the milbemycin-producing bacterium Streptomyces bingchenggensis.</title>
        <authorList>
            <person name="Wang X.J."/>
            <person name="Yan Y.J."/>
            <person name="Zhang B."/>
            <person name="An J."/>
            <person name="Wang J.J."/>
            <person name="Tian J."/>
            <person name="Jiang L."/>
            <person name="Chen Y.H."/>
            <person name="Huang S.X."/>
            <person name="Yin M."/>
            <person name="Zhang J."/>
            <person name="Gao A.L."/>
            <person name="Liu C.X."/>
            <person name="Zhu Z.X."/>
            <person name="Xiang W.S."/>
        </authorList>
    </citation>
    <scope>NUCLEOTIDE SEQUENCE [LARGE SCALE GENOMIC DNA]</scope>
    <source>
        <strain evidence="1 2">BCW-1</strain>
    </source>
</reference>
<name>D7C746_STRBB</name>
<dbReference type="Proteomes" id="UP000000377">
    <property type="component" value="Chromosome"/>
</dbReference>
<dbReference type="HOGENOM" id="CLU_2572249_0_0_11"/>
<accession>D7C746</accession>
<evidence type="ECO:0000313" key="2">
    <source>
        <dbReference type="Proteomes" id="UP000000377"/>
    </source>
</evidence>
<protein>
    <submittedName>
        <fullName evidence="1">Uncharacterized protein</fullName>
    </submittedName>
</protein>
<organism evidence="1 2">
    <name type="scientific">Streptomyces bingchenggensis (strain BCW-1)</name>
    <dbReference type="NCBI Taxonomy" id="749414"/>
    <lineage>
        <taxon>Bacteria</taxon>
        <taxon>Bacillati</taxon>
        <taxon>Actinomycetota</taxon>
        <taxon>Actinomycetes</taxon>
        <taxon>Kitasatosporales</taxon>
        <taxon>Streptomycetaceae</taxon>
        <taxon>Streptomyces</taxon>
    </lineage>
</organism>
<sequence length="81" mass="8781">MDGLRGGIEGPDEALADRELARSGQLLTWAGQLSLRQHAHSLNGQWDELRGPFGQLVSLVLLSSIALRDSCWPDAGKEVIT</sequence>
<keyword evidence="2" id="KW-1185">Reference proteome</keyword>
<evidence type="ECO:0000313" key="1">
    <source>
        <dbReference type="EMBL" id="ADI08433.1"/>
    </source>
</evidence>
<dbReference type="KEGG" id="sbh:SBI_05313"/>
<dbReference type="AlphaFoldDB" id="D7C746"/>